<dbReference type="InterPro" id="IPR041613">
    <property type="entry name" value="Pept_S41_N"/>
</dbReference>
<dbReference type="AlphaFoldDB" id="F3ZSR6"/>
<reference evidence="2 3" key="1">
    <citation type="journal article" date="2011" name="Stand. Genomic Sci.">
        <title>Non-contiguous finished genome sequence of Bacteroides coprosuis type strain (PC139).</title>
        <authorList>
            <person name="Land M."/>
            <person name="Held B."/>
            <person name="Gronow S."/>
            <person name="Abt B."/>
            <person name="Lucas S."/>
            <person name="Del Rio T.G."/>
            <person name="Nolan M."/>
            <person name="Tice H."/>
            <person name="Cheng J.F."/>
            <person name="Pitluck S."/>
            <person name="Liolios K."/>
            <person name="Pagani I."/>
            <person name="Ivanova N."/>
            <person name="Mavromatis K."/>
            <person name="Mikhailova N."/>
            <person name="Pati A."/>
            <person name="Tapia R."/>
            <person name="Han C."/>
            <person name="Goodwin L."/>
            <person name="Chen A."/>
            <person name="Palaniappan K."/>
            <person name="Hauser L."/>
            <person name="Brambilla E.M."/>
            <person name="Rohde M."/>
            <person name="Goker M."/>
            <person name="Detter J.C."/>
            <person name="Woyke T."/>
            <person name="Bristow J."/>
            <person name="Eisen J.A."/>
            <person name="Markowitz V."/>
            <person name="Hugenholtz P."/>
            <person name="Kyrpides N.C."/>
            <person name="Klenk H.P."/>
            <person name="Lapidus A."/>
        </authorList>
    </citation>
    <scope>NUCLEOTIDE SEQUENCE [LARGE SCALE GENOMIC DNA]</scope>
    <source>
        <strain evidence="2 3">DSM 18011</strain>
    </source>
</reference>
<dbReference type="GO" id="GO:0006508">
    <property type="term" value="P:proteolysis"/>
    <property type="evidence" value="ECO:0007669"/>
    <property type="project" value="InterPro"/>
</dbReference>
<organism evidence="2 3">
    <name type="scientific">Bacteroides coprosuis DSM 18011</name>
    <dbReference type="NCBI Taxonomy" id="679937"/>
    <lineage>
        <taxon>Bacteria</taxon>
        <taxon>Pseudomonadati</taxon>
        <taxon>Bacteroidota</taxon>
        <taxon>Bacteroidia</taxon>
        <taxon>Bacteroidales</taxon>
        <taxon>Bacteroidaceae</taxon>
        <taxon>Bacteroides</taxon>
    </lineage>
</organism>
<dbReference type="MEROPS" id="S41.012"/>
<feature type="domain" description="Tail specific protease" evidence="1">
    <location>
        <begin position="189"/>
        <end position="390"/>
    </location>
</feature>
<keyword evidence="3" id="KW-1185">Reference proteome</keyword>
<dbReference type="Pfam" id="PF03572">
    <property type="entry name" value="Peptidase_S41"/>
    <property type="match status" value="1"/>
</dbReference>
<dbReference type="Pfam" id="PF18294">
    <property type="entry name" value="Pept_S41_N"/>
    <property type="match status" value="1"/>
</dbReference>
<dbReference type="OrthoDB" id="7168509at2"/>
<dbReference type="InterPro" id="IPR036034">
    <property type="entry name" value="PDZ_sf"/>
</dbReference>
<dbReference type="PANTHER" id="PTHR32060">
    <property type="entry name" value="TAIL-SPECIFIC PROTEASE"/>
    <property type="match status" value="1"/>
</dbReference>
<dbReference type="PANTHER" id="PTHR32060:SF30">
    <property type="entry name" value="CARBOXY-TERMINAL PROCESSING PROTEASE CTPA"/>
    <property type="match status" value="1"/>
</dbReference>
<dbReference type="InterPro" id="IPR005151">
    <property type="entry name" value="Tail-specific_protease"/>
</dbReference>
<dbReference type="GO" id="GO:0008236">
    <property type="term" value="F:serine-type peptidase activity"/>
    <property type="evidence" value="ECO:0007669"/>
    <property type="project" value="InterPro"/>
</dbReference>
<proteinExistence type="predicted"/>
<sequence>MKLNKDIYRLSVLFIIGLFTLSSCGDDRSNEAKELQEVQQWIYKTMEEHYLWNDDIPPREKLNFFEEPKTFFGKLLSKNDGNENGPYSSIENKNDIPSTRGIPQTEYSYGISFAHATIENITGEFALVQYISKDKNSPAYKTNLKRGDLISEIDGEKINNKNITKLYGDGEIQIKTSKISGSSIIPEKTINLEAARKIDENPVYIVKKLIENKVGYLMYNQFERGKNNDPEDTTYDDALKQAIRELQGVEDLILDLRYNNGGYVTSAELLISLIGPRSILGTKIGYMKSNKGEETPLEAKDHGINLDLKRLYVITSGTTASASELIINCLRTDIPIHVIGLTTTGKNVGSNGFVFKKQSNWVIHPITMQIYNKKGQSDYKDGFNPGIYESGKPNLTNENYTIKEELPLGDIGNPKTERLLQHTLRIMGYSLDGASTRATDTQDIKTYQIKEIDNSANRRRANNFIFD</sequence>
<dbReference type="InterPro" id="IPR029045">
    <property type="entry name" value="ClpP/crotonase-like_dom_sf"/>
</dbReference>
<dbReference type="Gene3D" id="3.30.750.170">
    <property type="match status" value="1"/>
</dbReference>
<dbReference type="SUPFAM" id="SSF50156">
    <property type="entry name" value="PDZ domain-like"/>
    <property type="match status" value="1"/>
</dbReference>
<dbReference type="GO" id="GO:0030288">
    <property type="term" value="C:outer membrane-bounded periplasmic space"/>
    <property type="evidence" value="ECO:0007669"/>
    <property type="project" value="TreeGrafter"/>
</dbReference>
<dbReference type="Gene3D" id="3.90.226.10">
    <property type="entry name" value="2-enoyl-CoA Hydratase, Chain A, domain 1"/>
    <property type="match status" value="1"/>
</dbReference>
<dbReference type="EMBL" id="CM001167">
    <property type="protein sequence ID" value="EGJ70940.1"/>
    <property type="molecule type" value="Genomic_DNA"/>
</dbReference>
<dbReference type="SMART" id="SM00245">
    <property type="entry name" value="TSPc"/>
    <property type="match status" value="1"/>
</dbReference>
<dbReference type="HOGENOM" id="CLU_031949_0_1_10"/>
<dbReference type="SUPFAM" id="SSF52096">
    <property type="entry name" value="ClpP/crotonase"/>
    <property type="match status" value="1"/>
</dbReference>
<protein>
    <submittedName>
        <fullName evidence="2">Peptidase S41</fullName>
    </submittedName>
</protein>
<evidence type="ECO:0000313" key="2">
    <source>
        <dbReference type="EMBL" id="EGJ70940.1"/>
    </source>
</evidence>
<dbReference type="STRING" id="679937.Bcop_0723"/>
<dbReference type="GO" id="GO:0004175">
    <property type="term" value="F:endopeptidase activity"/>
    <property type="evidence" value="ECO:0007669"/>
    <property type="project" value="TreeGrafter"/>
</dbReference>
<dbReference type="CDD" id="cd07561">
    <property type="entry name" value="Peptidase_S41_CPP_like"/>
    <property type="match status" value="1"/>
</dbReference>
<evidence type="ECO:0000259" key="1">
    <source>
        <dbReference type="SMART" id="SM00245"/>
    </source>
</evidence>
<accession>F3ZSR6</accession>
<dbReference type="Gene3D" id="2.30.42.10">
    <property type="match status" value="1"/>
</dbReference>
<evidence type="ECO:0000313" key="3">
    <source>
        <dbReference type="Proteomes" id="UP000018439"/>
    </source>
</evidence>
<dbReference type="PROSITE" id="PS51257">
    <property type="entry name" value="PROKAR_LIPOPROTEIN"/>
    <property type="match status" value="1"/>
</dbReference>
<dbReference type="Proteomes" id="UP000018439">
    <property type="component" value="Chromosome"/>
</dbReference>
<gene>
    <name evidence="2" type="ORF">Bcop_0723</name>
</gene>
<dbReference type="GO" id="GO:0007165">
    <property type="term" value="P:signal transduction"/>
    <property type="evidence" value="ECO:0007669"/>
    <property type="project" value="TreeGrafter"/>
</dbReference>
<name>F3ZSR6_9BACE</name>
<dbReference type="eggNOG" id="COG0793">
    <property type="taxonomic scope" value="Bacteria"/>
</dbReference>